<evidence type="ECO:0000256" key="1">
    <source>
        <dbReference type="ARBA" id="ARBA00022723"/>
    </source>
</evidence>
<keyword evidence="3" id="KW-0862">Zinc</keyword>
<dbReference type="GO" id="GO:0006355">
    <property type="term" value="P:regulation of DNA-templated transcription"/>
    <property type="evidence" value="ECO:0007669"/>
    <property type="project" value="InterPro"/>
</dbReference>
<evidence type="ECO:0000313" key="8">
    <source>
        <dbReference type="Proteomes" id="UP000092666"/>
    </source>
</evidence>
<dbReference type="OrthoDB" id="2162994at2759"/>
<dbReference type="InterPro" id="IPR051140">
    <property type="entry name" value="GATA_TF"/>
</dbReference>
<feature type="region of interest" description="Disordered" evidence="5">
    <location>
        <begin position="367"/>
        <end position="398"/>
    </location>
</feature>
<dbReference type="GO" id="GO:0043565">
    <property type="term" value="F:sequence-specific DNA binding"/>
    <property type="evidence" value="ECO:0007669"/>
    <property type="project" value="InterPro"/>
</dbReference>
<feature type="compositionally biased region" description="Gly residues" evidence="5">
    <location>
        <begin position="806"/>
        <end position="818"/>
    </location>
</feature>
<feature type="compositionally biased region" description="Polar residues" evidence="5">
    <location>
        <begin position="98"/>
        <end position="116"/>
    </location>
</feature>
<feature type="region of interest" description="Disordered" evidence="5">
    <location>
        <begin position="425"/>
        <end position="511"/>
    </location>
</feature>
<dbReference type="EMBL" id="KV700134">
    <property type="protein sequence ID" value="OCF31499.1"/>
    <property type="molecule type" value="Genomic_DNA"/>
</dbReference>
<name>A0A1B9GKC5_9TREE</name>
<feature type="region of interest" description="Disordered" evidence="5">
    <location>
        <begin position="796"/>
        <end position="824"/>
    </location>
</feature>
<dbReference type="STRING" id="1296120.A0A1B9GKC5"/>
<keyword evidence="8" id="KW-1185">Reference proteome</keyword>
<evidence type="ECO:0000256" key="4">
    <source>
        <dbReference type="PROSITE-ProRule" id="PRU00094"/>
    </source>
</evidence>
<keyword evidence="2 4" id="KW-0863">Zinc-finger</keyword>
<dbReference type="SUPFAM" id="SSF57716">
    <property type="entry name" value="Glucocorticoid receptor-like (DNA-binding domain)"/>
    <property type="match status" value="1"/>
</dbReference>
<feature type="compositionally biased region" description="Low complexity" evidence="5">
    <location>
        <begin position="128"/>
        <end position="142"/>
    </location>
</feature>
<dbReference type="PANTHER" id="PTHR45658">
    <property type="entry name" value="GATA TRANSCRIPTION FACTOR"/>
    <property type="match status" value="1"/>
</dbReference>
<feature type="compositionally biased region" description="Basic and acidic residues" evidence="5">
    <location>
        <begin position="388"/>
        <end position="398"/>
    </location>
</feature>
<reference evidence="8" key="2">
    <citation type="submission" date="2013-12" db="EMBL/GenBank/DDBJ databases">
        <title>Evolution of pathogenesis and genome organization in the Tremellales.</title>
        <authorList>
            <person name="Cuomo C."/>
            <person name="Litvintseva A."/>
            <person name="Heitman J."/>
            <person name="Chen Y."/>
            <person name="Sun S."/>
            <person name="Springer D."/>
            <person name="Dromer F."/>
            <person name="Young S."/>
            <person name="Zeng Q."/>
            <person name="Chapman S."/>
            <person name="Gujja S."/>
            <person name="Saif S."/>
            <person name="Birren B."/>
        </authorList>
    </citation>
    <scope>NUCLEOTIDE SEQUENCE [LARGE SCALE GENOMIC DNA]</scope>
    <source>
        <strain evidence="8">BCC8398</strain>
    </source>
</reference>
<dbReference type="PROSITE" id="PS50114">
    <property type="entry name" value="GATA_ZN_FINGER_2"/>
    <property type="match status" value="1"/>
</dbReference>
<dbReference type="Pfam" id="PF00320">
    <property type="entry name" value="GATA"/>
    <property type="match status" value="1"/>
</dbReference>
<feature type="compositionally biased region" description="Low complexity" evidence="5">
    <location>
        <begin position="452"/>
        <end position="464"/>
    </location>
</feature>
<organism evidence="7 8">
    <name type="scientific">Kwoniella heveanensis BCC8398</name>
    <dbReference type="NCBI Taxonomy" id="1296120"/>
    <lineage>
        <taxon>Eukaryota</taxon>
        <taxon>Fungi</taxon>
        <taxon>Dikarya</taxon>
        <taxon>Basidiomycota</taxon>
        <taxon>Agaricomycotina</taxon>
        <taxon>Tremellomycetes</taxon>
        <taxon>Tremellales</taxon>
        <taxon>Cryptococcaceae</taxon>
        <taxon>Kwoniella</taxon>
    </lineage>
</organism>
<dbReference type="InterPro" id="IPR000679">
    <property type="entry name" value="Znf_GATA"/>
</dbReference>
<proteinExistence type="predicted"/>
<accession>A0A1B9GKC5</accession>
<feature type="compositionally biased region" description="Low complexity" evidence="5">
    <location>
        <begin position="490"/>
        <end position="503"/>
    </location>
</feature>
<feature type="compositionally biased region" description="Basic residues" evidence="5">
    <location>
        <begin position="25"/>
        <end position="50"/>
    </location>
</feature>
<evidence type="ECO:0000313" key="7">
    <source>
        <dbReference type="EMBL" id="OCF31499.1"/>
    </source>
</evidence>
<feature type="domain" description="GATA-type" evidence="6">
    <location>
        <begin position="659"/>
        <end position="694"/>
    </location>
</feature>
<feature type="compositionally biased region" description="Low complexity" evidence="5">
    <location>
        <begin position="425"/>
        <end position="445"/>
    </location>
</feature>
<feature type="compositionally biased region" description="Polar residues" evidence="5">
    <location>
        <begin position="558"/>
        <end position="568"/>
    </location>
</feature>
<evidence type="ECO:0000256" key="3">
    <source>
        <dbReference type="ARBA" id="ARBA00022833"/>
    </source>
</evidence>
<dbReference type="InterPro" id="IPR013088">
    <property type="entry name" value="Znf_NHR/GATA"/>
</dbReference>
<reference evidence="7 8" key="1">
    <citation type="submission" date="2013-07" db="EMBL/GenBank/DDBJ databases">
        <title>The Genome Sequence of Cryptococcus heveanensis BCC8398.</title>
        <authorList>
            <consortium name="The Broad Institute Genome Sequencing Platform"/>
            <person name="Cuomo C."/>
            <person name="Litvintseva A."/>
            <person name="Chen Y."/>
            <person name="Heitman J."/>
            <person name="Sun S."/>
            <person name="Springer D."/>
            <person name="Dromer F."/>
            <person name="Young S.K."/>
            <person name="Zeng Q."/>
            <person name="Gargeya S."/>
            <person name="Fitzgerald M."/>
            <person name="Abouelleil A."/>
            <person name="Alvarado L."/>
            <person name="Berlin A.M."/>
            <person name="Chapman S.B."/>
            <person name="Dewar J."/>
            <person name="Goldberg J."/>
            <person name="Griggs A."/>
            <person name="Gujja S."/>
            <person name="Hansen M."/>
            <person name="Howarth C."/>
            <person name="Imamovic A."/>
            <person name="Larimer J."/>
            <person name="McCowan C."/>
            <person name="Murphy C."/>
            <person name="Pearson M."/>
            <person name="Priest M."/>
            <person name="Roberts A."/>
            <person name="Saif S."/>
            <person name="Shea T."/>
            <person name="Sykes S."/>
            <person name="Wortman J."/>
            <person name="Nusbaum C."/>
            <person name="Birren B."/>
        </authorList>
    </citation>
    <scope>NUCLEOTIDE SEQUENCE [LARGE SCALE GENOMIC DNA]</scope>
    <source>
        <strain evidence="7 8">BCC8398</strain>
    </source>
</reference>
<feature type="region of interest" description="Disordered" evidence="5">
    <location>
        <begin position="556"/>
        <end position="594"/>
    </location>
</feature>
<evidence type="ECO:0000259" key="6">
    <source>
        <dbReference type="PROSITE" id="PS50114"/>
    </source>
</evidence>
<dbReference type="GO" id="GO:0008270">
    <property type="term" value="F:zinc ion binding"/>
    <property type="evidence" value="ECO:0007669"/>
    <property type="project" value="UniProtKB-KW"/>
</dbReference>
<protein>
    <recommendedName>
        <fullName evidence="6">GATA-type domain-containing protein</fullName>
    </recommendedName>
</protein>
<dbReference type="SMART" id="SM00401">
    <property type="entry name" value="ZnF_GATA"/>
    <property type="match status" value="1"/>
</dbReference>
<evidence type="ECO:0000256" key="5">
    <source>
        <dbReference type="SAM" id="MobiDB-lite"/>
    </source>
</evidence>
<sequence>MAWPPPIPPVEGSSLFSSPAAPQHQHLHHQSQHHQHQHHYHHHHNNHHYHNHQDLYSSSNGESSAQGAQQSHHHGYGQYQPSHEMSYSSGYPFHITASDDNATAGPSHSYNQTPTHHNIPLSSPLEYPLTGGTTCLGPGPAGSSTLPAGQGPAPSTWIPQSNTLPISLNSHSDSQSEQQLPHVQLSATRIPSYNWNEPPGHWTPFPNINHIPPPAETGLPLGTGATAGKGKNRSEGMANIVSASGGGLEFVVGSGIGYAEGEGGEDEWMSEELGSVSKKRLLGQMDVVDVGRETAQLRTILDELISLLQPFVPSAPHPATSPPPPFLHTRFARLSTLVLQALQTLSPHVHPTLAPGFVLPSNLVKSTDQQNAEGHGQKQGSGVNKSSKSLEEMTPAEREMEVIRKRRDALIAKAAAAAAAAAAASAGPGPGASAGASTSAGAAPRGAGGSNVNGASKSAAANAGGARGGAKGNTASASPKIHPPKSNYLQSQSQGQGHGRQPSPHSPLAAPTAIHHDQNQSYPYDSLSIQQSQQQRHQQRRPSPLGNLAALTEASDLVSHSNSSNTAGSHFDPFGGSSDGIETRANGDSIASGNGAAHNVEGDIGVGAGDPFDFIHSINLDLSGFNHPGTNGNGNGNEMMDGYGNGNGNGNDYRGNGEKSASGRCHGCGSNVTSEWMRGPDGPGSLCDSCGIHYAKLIAKKDIPTPSTTILRPHQLLQQQHQNHHHQQQQEHQYFTFHSNSNPASDQTHNNNHHHNHNHNFPFDPTMNYFFSPASASLDINVTANVDDIILQNNDMTTSDGNSDSNGGGVKVGDGTIGTGIEDRNGLKENTYNARSRSSLTT</sequence>
<keyword evidence="1" id="KW-0479">Metal-binding</keyword>
<gene>
    <name evidence="7" type="ORF">I316_06902</name>
</gene>
<feature type="compositionally biased region" description="Polar residues" evidence="5">
    <location>
        <begin position="367"/>
        <end position="387"/>
    </location>
</feature>
<dbReference type="PANTHER" id="PTHR45658:SF122">
    <property type="entry name" value="GATA ZINC FINGER DOMAIN-CONTAINING PROTEIN 6"/>
    <property type="match status" value="1"/>
</dbReference>
<dbReference type="Gene3D" id="3.30.50.10">
    <property type="entry name" value="Erythroid Transcription Factor GATA-1, subunit A"/>
    <property type="match status" value="1"/>
</dbReference>
<dbReference type="Proteomes" id="UP000092666">
    <property type="component" value="Unassembled WGS sequence"/>
</dbReference>
<evidence type="ECO:0000256" key="2">
    <source>
        <dbReference type="ARBA" id="ARBA00022771"/>
    </source>
</evidence>
<feature type="region of interest" description="Disordered" evidence="5">
    <location>
        <begin position="1"/>
        <end position="153"/>
    </location>
</feature>
<dbReference type="AlphaFoldDB" id="A0A1B9GKC5"/>
<feature type="compositionally biased region" description="Low complexity" evidence="5">
    <location>
        <begin position="56"/>
        <end position="80"/>
    </location>
</feature>